<organism evidence="2 3">
    <name type="scientific">Dolosicoccus paucivorans</name>
    <dbReference type="NCBI Taxonomy" id="84521"/>
    <lineage>
        <taxon>Bacteria</taxon>
        <taxon>Bacillati</taxon>
        <taxon>Bacillota</taxon>
        <taxon>Bacilli</taxon>
        <taxon>Lactobacillales</taxon>
        <taxon>Aerococcaceae</taxon>
        <taxon>Dolosicoccus</taxon>
    </lineage>
</organism>
<reference evidence="2 3" key="1">
    <citation type="submission" date="2017-09" db="EMBL/GenBank/DDBJ databases">
        <title>Bacterial strain isolated from the female urinary microbiota.</title>
        <authorList>
            <person name="Thomas-White K."/>
            <person name="Kumar N."/>
            <person name="Forster S."/>
            <person name="Putonti C."/>
            <person name="Lawley T."/>
            <person name="Wolfe A.J."/>
        </authorList>
    </citation>
    <scope>NUCLEOTIDE SEQUENCE [LARGE SCALE GENOMIC DNA]</scope>
    <source>
        <strain evidence="2 3">UMB0852</strain>
    </source>
</reference>
<proteinExistence type="predicted"/>
<dbReference type="AlphaFoldDB" id="A0A2N6SKX3"/>
<sequence length="189" mass="22419">MFLKKMEVKNFRLLQDFKLNFKKDLSLVIGKNNCGKTSVITVLDKMLSSSKITWEDINLDKQKELYETIINFDYSDSEGITELEGINLKLFIEYSDEDSYKNIQKFMMDLNPNNNIIVLEFSLLIPETKVIELKNIIDRKQIEDFISFSKYISKKFTLFFELKRYSRGYDVESQRITLDRSEHKVHIIV</sequence>
<evidence type="ECO:0000313" key="2">
    <source>
        <dbReference type="EMBL" id="PMC56318.1"/>
    </source>
</evidence>
<gene>
    <name evidence="2" type="ORF">CJ205_08410</name>
</gene>
<protein>
    <recommendedName>
        <fullName evidence="1">Endonuclease GajA/Old nuclease/RecF-like AAA domain-containing protein</fullName>
    </recommendedName>
</protein>
<dbReference type="Proteomes" id="UP000235682">
    <property type="component" value="Unassembled WGS sequence"/>
</dbReference>
<dbReference type="InterPro" id="IPR041685">
    <property type="entry name" value="AAA_GajA/Old/RecF-like"/>
</dbReference>
<dbReference type="Pfam" id="PF13175">
    <property type="entry name" value="AAA_15"/>
    <property type="match status" value="1"/>
</dbReference>
<dbReference type="OrthoDB" id="308933at2"/>
<dbReference type="InterPro" id="IPR027417">
    <property type="entry name" value="P-loop_NTPase"/>
</dbReference>
<keyword evidence="3" id="KW-1185">Reference proteome</keyword>
<accession>A0A2N6SKX3</accession>
<dbReference type="Gene3D" id="3.40.50.300">
    <property type="entry name" value="P-loop containing nucleotide triphosphate hydrolases"/>
    <property type="match status" value="1"/>
</dbReference>
<feature type="domain" description="Endonuclease GajA/Old nuclease/RecF-like AAA" evidence="1">
    <location>
        <begin position="1"/>
        <end position="159"/>
    </location>
</feature>
<dbReference type="EMBL" id="PNHE01000066">
    <property type="protein sequence ID" value="PMC56318.1"/>
    <property type="molecule type" value="Genomic_DNA"/>
</dbReference>
<dbReference type="SUPFAM" id="SSF52540">
    <property type="entry name" value="P-loop containing nucleoside triphosphate hydrolases"/>
    <property type="match status" value="1"/>
</dbReference>
<evidence type="ECO:0000313" key="3">
    <source>
        <dbReference type="Proteomes" id="UP000235682"/>
    </source>
</evidence>
<comment type="caution">
    <text evidence="2">The sequence shown here is derived from an EMBL/GenBank/DDBJ whole genome shotgun (WGS) entry which is preliminary data.</text>
</comment>
<name>A0A2N6SKX3_9LACT</name>
<evidence type="ECO:0000259" key="1">
    <source>
        <dbReference type="Pfam" id="PF13175"/>
    </source>
</evidence>
<dbReference type="RefSeq" id="WP_102228121.1">
    <property type="nucleotide sequence ID" value="NZ_PNFY01000049.1"/>
</dbReference>